<accession>A0A2I0JRT7</accession>
<dbReference type="PANTHER" id="PTHR34427">
    <property type="entry name" value="DUF4283 DOMAIN PROTEIN"/>
    <property type="match status" value="1"/>
</dbReference>
<reference evidence="1 2" key="1">
    <citation type="submission" date="2017-11" db="EMBL/GenBank/DDBJ databases">
        <title>De-novo sequencing of pomegranate (Punica granatum L.) genome.</title>
        <authorList>
            <person name="Akparov Z."/>
            <person name="Amiraslanov A."/>
            <person name="Hajiyeva S."/>
            <person name="Abbasov M."/>
            <person name="Kaur K."/>
            <person name="Hamwieh A."/>
            <person name="Solovyev V."/>
            <person name="Salamov A."/>
            <person name="Braich B."/>
            <person name="Kosarev P."/>
            <person name="Mahmoud A."/>
            <person name="Hajiyev E."/>
            <person name="Babayeva S."/>
            <person name="Izzatullayeva V."/>
            <person name="Mammadov A."/>
            <person name="Mammadov A."/>
            <person name="Sharifova S."/>
            <person name="Ojaghi J."/>
            <person name="Eynullazada K."/>
            <person name="Bayramov B."/>
            <person name="Abdulazimova A."/>
            <person name="Shahmuradov I."/>
        </authorList>
    </citation>
    <scope>NUCLEOTIDE SEQUENCE [LARGE SCALE GENOMIC DNA]</scope>
    <source>
        <strain evidence="2">cv. AG2017</strain>
        <tissue evidence="1">Leaf</tissue>
    </source>
</reference>
<sequence length="224" mass="24916">MLGGDAVLLAFESHDHMGSLIMDPGWLRQWFYHIKEWEPGLGPTESSVWLRSEGVPPLAWTAQFFSVLCSLHGRFVSFDHSTLTKERLDLGRPHVTTIRREFIMRNVKVDIDGQAFDIRKKEVAPVPPLENSISDGGIQNMNRIIKLVDVPGVDVEVGVSSPIDVSMDATSDSHGQIAANEVEVEKTWEIVKAVGLASLGDESAVLKKISRMIGREEEEWQLAS</sequence>
<protein>
    <submittedName>
        <fullName evidence="1">Uncharacterized protein</fullName>
    </submittedName>
</protein>
<name>A0A2I0JRT7_PUNGR</name>
<dbReference type="EMBL" id="PGOL01001356">
    <property type="protein sequence ID" value="PKI58600.1"/>
    <property type="molecule type" value="Genomic_DNA"/>
</dbReference>
<evidence type="ECO:0000313" key="1">
    <source>
        <dbReference type="EMBL" id="PKI58600.1"/>
    </source>
</evidence>
<gene>
    <name evidence="1" type="ORF">CRG98_020989</name>
</gene>
<organism evidence="1 2">
    <name type="scientific">Punica granatum</name>
    <name type="common">Pomegranate</name>
    <dbReference type="NCBI Taxonomy" id="22663"/>
    <lineage>
        <taxon>Eukaryota</taxon>
        <taxon>Viridiplantae</taxon>
        <taxon>Streptophyta</taxon>
        <taxon>Embryophyta</taxon>
        <taxon>Tracheophyta</taxon>
        <taxon>Spermatophyta</taxon>
        <taxon>Magnoliopsida</taxon>
        <taxon>eudicotyledons</taxon>
        <taxon>Gunneridae</taxon>
        <taxon>Pentapetalae</taxon>
        <taxon>rosids</taxon>
        <taxon>malvids</taxon>
        <taxon>Myrtales</taxon>
        <taxon>Lythraceae</taxon>
        <taxon>Punica</taxon>
    </lineage>
</organism>
<dbReference type="PANTHER" id="PTHR34427:SF5">
    <property type="entry name" value="DUF4283 DOMAIN-CONTAINING PROTEIN"/>
    <property type="match status" value="1"/>
</dbReference>
<dbReference type="AlphaFoldDB" id="A0A2I0JRT7"/>
<dbReference type="Proteomes" id="UP000233551">
    <property type="component" value="Unassembled WGS sequence"/>
</dbReference>
<keyword evidence="2" id="KW-1185">Reference proteome</keyword>
<proteinExistence type="predicted"/>
<evidence type="ECO:0000313" key="2">
    <source>
        <dbReference type="Proteomes" id="UP000233551"/>
    </source>
</evidence>
<comment type="caution">
    <text evidence="1">The sequence shown here is derived from an EMBL/GenBank/DDBJ whole genome shotgun (WGS) entry which is preliminary data.</text>
</comment>